<dbReference type="GeneID" id="54981327"/>
<keyword evidence="1" id="KW-0472">Membrane</keyword>
<name>A0A222NP76_9VIRU</name>
<reference evidence="3 4" key="1">
    <citation type="journal article" date="2017" name="Proc. Natl. Acad. Sci. U.S.A.">
        <title>Virus found in a boreal lake links ssDNA and dsDNA viruses.</title>
        <authorList>
            <person name="Laanto E."/>
            <person name="Mantynen S."/>
            <person name="De Colibus L."/>
            <person name="Marjakangas J."/>
            <person name="Gillum A."/>
            <person name="Stuart D.I."/>
            <person name="Ravantti J.J."/>
            <person name="Huiskonen J.T."/>
            <person name="Sundberg L.R."/>
        </authorList>
    </citation>
    <scope>NUCLEOTIDE SEQUENCE [LARGE SCALE GENOMIC DNA]</scope>
</reference>
<dbReference type="InterPro" id="IPR008258">
    <property type="entry name" value="Transglycosylase_SLT_dom_1"/>
</dbReference>
<dbReference type="SUPFAM" id="SSF53955">
    <property type="entry name" value="Lysozyme-like"/>
    <property type="match status" value="1"/>
</dbReference>
<accession>A0A222NP76</accession>
<dbReference type="InterPro" id="IPR023346">
    <property type="entry name" value="Lysozyme-like_dom_sf"/>
</dbReference>
<evidence type="ECO:0000259" key="2">
    <source>
        <dbReference type="Pfam" id="PF01464"/>
    </source>
</evidence>
<feature type="transmembrane region" description="Helical" evidence="1">
    <location>
        <begin position="194"/>
        <end position="211"/>
    </location>
</feature>
<proteinExistence type="predicted"/>
<keyword evidence="1" id="KW-0812">Transmembrane</keyword>
<keyword evidence="4" id="KW-1185">Reference proteome</keyword>
<evidence type="ECO:0000256" key="1">
    <source>
        <dbReference type="SAM" id="Phobius"/>
    </source>
</evidence>
<sequence length="221" mass="25215">MEQFKDIINGTKPVSYAGVRYNGAGVSYEAFDKKMQEVADRLGWFKEWLYAVMYVETAGTYSPAIKNTKSSATGLIQFMEATAKNLGTTTANLKLMNGVQQLEYVYKYFKPYKDKVFNGYDVYLAVFRPAWLNDKTDVITTKSTAYIPNRGIDIDNDGKITYENFVDWVNMKNPILLPFFKKELTPDLVAKNKSWFALVALAIAGGFYVVNQKEIHRQLKI</sequence>
<dbReference type="Proteomes" id="UP000225886">
    <property type="component" value="Segment"/>
</dbReference>
<dbReference type="RefSeq" id="YP_009791157.1">
    <property type="nucleotide sequence ID" value="NC_047837.1"/>
</dbReference>
<dbReference type="Gene3D" id="1.10.530.10">
    <property type="match status" value="1"/>
</dbReference>
<dbReference type="EMBL" id="MF361639">
    <property type="protein sequence ID" value="ASQ41215.1"/>
    <property type="molecule type" value="Genomic_DNA"/>
</dbReference>
<protein>
    <submittedName>
        <fullName evidence="3">Putative lytic enzyme</fullName>
    </submittedName>
</protein>
<evidence type="ECO:0000313" key="4">
    <source>
        <dbReference type="Proteomes" id="UP000225886"/>
    </source>
</evidence>
<keyword evidence="1" id="KW-1133">Transmembrane helix</keyword>
<dbReference type="SMR" id="A0A222NP76"/>
<evidence type="ECO:0000313" key="3">
    <source>
        <dbReference type="EMBL" id="ASQ41215.1"/>
    </source>
</evidence>
<dbReference type="KEGG" id="vg:54981327"/>
<organism evidence="3 4">
    <name type="scientific">Flavobacterium phage FLiP</name>
    <dbReference type="NCBI Taxonomy" id="2023716"/>
    <lineage>
        <taxon>Viruses</taxon>
        <taxon>Varidnaviria</taxon>
        <taxon>Abadenavirae</taxon>
        <taxon>Produgelaviricota</taxon>
        <taxon>Ainoaviricetes</taxon>
        <taxon>Lautamovirales</taxon>
        <taxon>Finnlakeviridae</taxon>
        <taxon>Finnlakevirus</taxon>
        <taxon>Finnlakevirus FLiP</taxon>
    </lineage>
</organism>
<dbReference type="Pfam" id="PF01464">
    <property type="entry name" value="SLT"/>
    <property type="match status" value="1"/>
</dbReference>
<feature type="domain" description="Transglycosylase SLT" evidence="2">
    <location>
        <begin position="39"/>
        <end position="113"/>
    </location>
</feature>